<evidence type="ECO:0000256" key="1">
    <source>
        <dbReference type="ARBA" id="ARBA00001946"/>
    </source>
</evidence>
<keyword evidence="9 11" id="KW-0501">Molybdenum cofactor biosynthesis</keyword>
<proteinExistence type="inferred from homology"/>
<organism evidence="14 16">
    <name type="scientific">Zhongshania aliphaticivorans</name>
    <dbReference type="NCBI Taxonomy" id="1470434"/>
    <lineage>
        <taxon>Bacteria</taxon>
        <taxon>Pseudomonadati</taxon>
        <taxon>Pseudomonadota</taxon>
        <taxon>Gammaproteobacteria</taxon>
        <taxon>Cellvibrionales</taxon>
        <taxon>Spongiibacteraceae</taxon>
        <taxon>Zhongshania</taxon>
    </lineage>
</organism>
<dbReference type="InterPro" id="IPR005111">
    <property type="entry name" value="MoeA_C_domain_IV"/>
</dbReference>
<keyword evidence="5 11" id="KW-0500">Molybdenum</keyword>
<comment type="cofactor">
    <cofactor evidence="1 11">
        <name>Mg(2+)</name>
        <dbReference type="ChEBI" id="CHEBI:18420"/>
    </cofactor>
</comment>
<dbReference type="InterPro" id="IPR038987">
    <property type="entry name" value="MoeA-like"/>
</dbReference>
<dbReference type="Pfam" id="PF03454">
    <property type="entry name" value="MoeA_C"/>
    <property type="match status" value="1"/>
</dbReference>
<evidence type="ECO:0000256" key="11">
    <source>
        <dbReference type="RuleBase" id="RU365090"/>
    </source>
</evidence>
<evidence type="ECO:0000256" key="10">
    <source>
        <dbReference type="ARBA" id="ARBA00047317"/>
    </source>
</evidence>
<dbReference type="EMBL" id="CACSIK010000003">
    <property type="protein sequence ID" value="CAA0111811.1"/>
    <property type="molecule type" value="Genomic_DNA"/>
</dbReference>
<evidence type="ECO:0000256" key="2">
    <source>
        <dbReference type="ARBA" id="ARBA00002901"/>
    </source>
</evidence>
<keyword evidence="8 11" id="KW-0460">Magnesium</keyword>
<evidence type="ECO:0000256" key="9">
    <source>
        <dbReference type="ARBA" id="ARBA00023150"/>
    </source>
</evidence>
<reference evidence="15 16" key="1">
    <citation type="submission" date="2019-11" db="EMBL/GenBank/DDBJ databases">
        <authorList>
            <person name="Holert J."/>
        </authorList>
    </citation>
    <scope>NUCLEOTIDE SEQUENCE [LARGE SCALE GENOMIC DNA]</scope>
    <source>
        <strain evidence="14">BC3_2A</strain>
        <strain evidence="13">SB11_1A</strain>
    </source>
</reference>
<dbReference type="CDD" id="cd00887">
    <property type="entry name" value="MoeA"/>
    <property type="match status" value="1"/>
</dbReference>
<evidence type="ECO:0000313" key="14">
    <source>
        <dbReference type="EMBL" id="CAA0118839.1"/>
    </source>
</evidence>
<dbReference type="Proteomes" id="UP000439591">
    <property type="component" value="Unassembled WGS sequence"/>
</dbReference>
<evidence type="ECO:0000256" key="7">
    <source>
        <dbReference type="ARBA" id="ARBA00022723"/>
    </source>
</evidence>
<dbReference type="InterPro" id="IPR001453">
    <property type="entry name" value="MoaB/Mog_dom"/>
</dbReference>
<evidence type="ECO:0000256" key="5">
    <source>
        <dbReference type="ARBA" id="ARBA00022505"/>
    </source>
</evidence>
<dbReference type="SUPFAM" id="SSF53218">
    <property type="entry name" value="Molybdenum cofactor biosynthesis proteins"/>
    <property type="match status" value="1"/>
</dbReference>
<comment type="pathway">
    <text evidence="3 11">Cofactor biosynthesis; molybdopterin biosynthesis.</text>
</comment>
<dbReference type="InterPro" id="IPR036135">
    <property type="entry name" value="MoeA_linker/N_sf"/>
</dbReference>
<dbReference type="Gene3D" id="3.90.105.10">
    <property type="entry name" value="Molybdopterin biosynthesis moea protein, domain 2"/>
    <property type="match status" value="1"/>
</dbReference>
<comment type="function">
    <text evidence="2 11">Catalyzes the insertion of molybdate into adenylated molybdopterin with the concomitant release of AMP.</text>
</comment>
<dbReference type="NCBIfam" id="TIGR00177">
    <property type="entry name" value="molyb_syn"/>
    <property type="match status" value="1"/>
</dbReference>
<evidence type="ECO:0000313" key="16">
    <source>
        <dbReference type="Proteomes" id="UP000439591"/>
    </source>
</evidence>
<dbReference type="Pfam" id="PF03453">
    <property type="entry name" value="MoeA_N"/>
    <property type="match status" value="1"/>
</dbReference>
<evidence type="ECO:0000313" key="15">
    <source>
        <dbReference type="Proteomes" id="UP000435877"/>
    </source>
</evidence>
<evidence type="ECO:0000313" key="13">
    <source>
        <dbReference type="EMBL" id="CAA0111811.1"/>
    </source>
</evidence>
<dbReference type="GO" id="GO:0046872">
    <property type="term" value="F:metal ion binding"/>
    <property type="evidence" value="ECO:0007669"/>
    <property type="project" value="UniProtKB-UniRule"/>
</dbReference>
<dbReference type="Proteomes" id="UP000435877">
    <property type="component" value="Unassembled WGS sequence"/>
</dbReference>
<dbReference type="GO" id="GO:0005829">
    <property type="term" value="C:cytosol"/>
    <property type="evidence" value="ECO:0007669"/>
    <property type="project" value="TreeGrafter"/>
</dbReference>
<dbReference type="Gene3D" id="2.170.190.11">
    <property type="entry name" value="Molybdopterin biosynthesis moea protein, domain 3"/>
    <property type="match status" value="1"/>
</dbReference>
<evidence type="ECO:0000256" key="6">
    <source>
        <dbReference type="ARBA" id="ARBA00022679"/>
    </source>
</evidence>
<evidence type="ECO:0000256" key="3">
    <source>
        <dbReference type="ARBA" id="ARBA00005046"/>
    </source>
</evidence>
<feature type="domain" description="MoaB/Mog" evidence="12">
    <location>
        <begin position="176"/>
        <end position="313"/>
    </location>
</feature>
<dbReference type="Gene3D" id="2.40.340.10">
    <property type="entry name" value="MoeA, C-terminal, domain IV"/>
    <property type="match status" value="1"/>
</dbReference>
<dbReference type="InterPro" id="IPR036425">
    <property type="entry name" value="MoaB/Mog-like_dom_sf"/>
</dbReference>
<keyword evidence="7 11" id="KW-0479">Metal-binding</keyword>
<dbReference type="GO" id="GO:0006777">
    <property type="term" value="P:Mo-molybdopterin cofactor biosynthetic process"/>
    <property type="evidence" value="ECO:0007669"/>
    <property type="project" value="UniProtKB-UniRule"/>
</dbReference>
<comment type="similarity">
    <text evidence="4 11">Belongs to the MoeA family.</text>
</comment>
<keyword evidence="15" id="KW-1185">Reference proteome</keyword>
<evidence type="ECO:0000256" key="8">
    <source>
        <dbReference type="ARBA" id="ARBA00022842"/>
    </source>
</evidence>
<dbReference type="InterPro" id="IPR005110">
    <property type="entry name" value="MoeA_linker/N"/>
</dbReference>
<dbReference type="EMBL" id="CACSIM010000006">
    <property type="protein sequence ID" value="CAA0118839.1"/>
    <property type="molecule type" value="Genomic_DNA"/>
</dbReference>
<dbReference type="Gene3D" id="3.40.980.10">
    <property type="entry name" value="MoaB/Mog-like domain"/>
    <property type="match status" value="1"/>
</dbReference>
<dbReference type="Pfam" id="PF00994">
    <property type="entry name" value="MoCF_biosynth"/>
    <property type="match status" value="1"/>
</dbReference>
<dbReference type="UniPathway" id="UPA00344"/>
<dbReference type="SMART" id="SM00852">
    <property type="entry name" value="MoCF_biosynth"/>
    <property type="match status" value="1"/>
</dbReference>
<name>A0A5S9QL54_9GAMM</name>
<dbReference type="FunFam" id="3.40.980.10:FF:000004">
    <property type="entry name" value="Molybdopterin molybdenumtransferase"/>
    <property type="match status" value="1"/>
</dbReference>
<evidence type="ECO:0000256" key="4">
    <source>
        <dbReference type="ARBA" id="ARBA00010763"/>
    </source>
</evidence>
<dbReference type="RefSeq" id="WP_235035762.1">
    <property type="nucleotide sequence ID" value="NZ_CACSIK010000003.1"/>
</dbReference>
<gene>
    <name evidence="14" type="primary">moeA</name>
    <name evidence="13" type="ORF">IHBHHGIJ_03338</name>
    <name evidence="14" type="ORF">KFEGEMFD_03551</name>
</gene>
<dbReference type="PANTHER" id="PTHR10192">
    <property type="entry name" value="MOLYBDOPTERIN BIOSYNTHESIS PROTEIN"/>
    <property type="match status" value="1"/>
</dbReference>
<keyword evidence="6 11" id="KW-0808">Transferase</keyword>
<dbReference type="GO" id="GO:0061599">
    <property type="term" value="F:molybdopterin molybdotransferase activity"/>
    <property type="evidence" value="ECO:0007669"/>
    <property type="project" value="UniProtKB-UniRule"/>
</dbReference>
<sequence>MLGLRAVDDVLHYILSDAPIGCVKSEVSALYLGAVLDGDVFAERDVPPADNSAMDGFAFRYEDLLSGKSLPVSQRIPAGIVGEELQEGTAARIFTGAFIPPNADTVVAQEDCELSGNQVTVSAGVKRGQHIRPRGQDISAGQLLFEAGHRLQAADLGLLASLGISRLSVSAPIRVALMSTGDELREPGESLSAGQIYNSNRPMLAAMIRSLGCEVVDLGIIPDNASATKAALLDASTRADVVISSGGVSVGEEDHVKAQVEALGELQLWKLAIKPGKPLAYGRLGAAPFFGLPGNPVSSFVTFCLFVRPYLLKMLGVANPVVAQWPANANFSWPKAGSRQEYLRARVTPGVSGMQVDIHPQQSSGALTSVSWCNALAVIPVGVTLQRGDHVEVIFLRDLY</sequence>
<dbReference type="SUPFAM" id="SSF63882">
    <property type="entry name" value="MoeA N-terminal region -like"/>
    <property type="match status" value="1"/>
</dbReference>
<dbReference type="InterPro" id="IPR036688">
    <property type="entry name" value="MoeA_C_domain_IV_sf"/>
</dbReference>
<protein>
    <recommendedName>
        <fullName evidence="11">Molybdopterin molybdenumtransferase</fullName>
        <ecNumber evidence="11">2.10.1.1</ecNumber>
    </recommendedName>
</protein>
<dbReference type="NCBIfam" id="NF045515">
    <property type="entry name" value="Glp_gephyrin"/>
    <property type="match status" value="1"/>
</dbReference>
<dbReference type="AlphaFoldDB" id="A0A5S9QL54"/>
<dbReference type="EC" id="2.10.1.1" evidence="11"/>
<dbReference type="PANTHER" id="PTHR10192:SF5">
    <property type="entry name" value="GEPHYRIN"/>
    <property type="match status" value="1"/>
</dbReference>
<accession>A0A5S9QL54</accession>
<dbReference type="SUPFAM" id="SSF63867">
    <property type="entry name" value="MoeA C-terminal domain-like"/>
    <property type="match status" value="1"/>
</dbReference>
<evidence type="ECO:0000259" key="12">
    <source>
        <dbReference type="SMART" id="SM00852"/>
    </source>
</evidence>
<comment type="catalytic activity">
    <reaction evidence="10">
        <text>adenylyl-molybdopterin + molybdate = Mo-molybdopterin + AMP + H(+)</text>
        <dbReference type="Rhea" id="RHEA:35047"/>
        <dbReference type="ChEBI" id="CHEBI:15378"/>
        <dbReference type="ChEBI" id="CHEBI:36264"/>
        <dbReference type="ChEBI" id="CHEBI:62727"/>
        <dbReference type="ChEBI" id="CHEBI:71302"/>
        <dbReference type="ChEBI" id="CHEBI:456215"/>
        <dbReference type="EC" id="2.10.1.1"/>
    </reaction>
</comment>